<feature type="chain" id="PRO_5015198703" evidence="1">
    <location>
        <begin position="21"/>
        <end position="168"/>
    </location>
</feature>
<evidence type="ECO:0000313" key="3">
    <source>
        <dbReference type="EMBL" id="PQA31367.1"/>
    </source>
</evidence>
<dbReference type="OrthoDB" id="490569at2"/>
<evidence type="ECO:0000256" key="1">
    <source>
        <dbReference type="SAM" id="SignalP"/>
    </source>
</evidence>
<dbReference type="Proteomes" id="UP000243900">
    <property type="component" value="Unassembled WGS sequence"/>
</dbReference>
<dbReference type="Pfam" id="PF09832">
    <property type="entry name" value="DUF2059"/>
    <property type="match status" value="1"/>
</dbReference>
<dbReference type="InterPro" id="IPR018637">
    <property type="entry name" value="DUF2059"/>
</dbReference>
<reference evidence="4" key="1">
    <citation type="submission" date="2018-02" db="EMBL/GenBank/DDBJ databases">
        <title>Genome sequencing of Solimonas sp. HR-BB.</title>
        <authorList>
            <person name="Lee Y."/>
            <person name="Jeon C.O."/>
        </authorList>
    </citation>
    <scope>NUCLEOTIDE SEQUENCE [LARGE SCALE GENOMIC DNA]</scope>
    <source>
        <strain evidence="4">HR-E</strain>
    </source>
</reference>
<dbReference type="EMBL" id="PTQZ01000298">
    <property type="protein sequence ID" value="PQA31367.1"/>
    <property type="molecule type" value="Genomic_DNA"/>
</dbReference>
<organism evidence="3 4">
    <name type="scientific">Amnimonas aquatica</name>
    <dbReference type="NCBI Taxonomy" id="2094561"/>
    <lineage>
        <taxon>Bacteria</taxon>
        <taxon>Pseudomonadati</taxon>
        <taxon>Pseudomonadota</taxon>
        <taxon>Gammaproteobacteria</taxon>
        <taxon>Moraxellales</taxon>
        <taxon>Moraxellaceae</taxon>
        <taxon>Amnimonas</taxon>
    </lineage>
</organism>
<keyword evidence="1" id="KW-0732">Signal</keyword>
<evidence type="ECO:0000259" key="2">
    <source>
        <dbReference type="Pfam" id="PF09832"/>
    </source>
</evidence>
<sequence>MKKFAIILALSLLLPVGGHAASGAISAEKKALIDTLLEQSGQSAIAMGKQFSDLFMVQMTDMLKKAKPDIDPRAFVILGEEVTAVINEKIVADGVLNNMMYPIYSRHFNEAELREMIAFNDTVLGRKIIRVLPEISQESLRAGQQMGAGMGPEIEWRILERFRKEGIK</sequence>
<feature type="domain" description="DUF2059" evidence="2">
    <location>
        <begin position="97"/>
        <end position="152"/>
    </location>
</feature>
<gene>
    <name evidence="3" type="ORF">C5O18_09305</name>
</gene>
<evidence type="ECO:0000313" key="4">
    <source>
        <dbReference type="Proteomes" id="UP000243900"/>
    </source>
</evidence>
<keyword evidence="4" id="KW-1185">Reference proteome</keyword>
<feature type="signal peptide" evidence="1">
    <location>
        <begin position="1"/>
        <end position="20"/>
    </location>
</feature>
<comment type="caution">
    <text evidence="3">The sequence shown here is derived from an EMBL/GenBank/DDBJ whole genome shotgun (WGS) entry which is preliminary data.</text>
</comment>
<name>A0A2P6AQK0_9GAMM</name>
<protein>
    <submittedName>
        <fullName evidence="3">DUF2059 domain-containing protein</fullName>
    </submittedName>
</protein>
<proteinExistence type="predicted"/>
<accession>A0A2P6AQK0</accession>
<dbReference type="AlphaFoldDB" id="A0A2P6AQK0"/>